<dbReference type="KEGG" id="nai:NECAME_05753"/>
<dbReference type="STRING" id="51031.W2U0Z2"/>
<organism evidence="2 3">
    <name type="scientific">Necator americanus</name>
    <name type="common">Human hookworm</name>
    <dbReference type="NCBI Taxonomy" id="51031"/>
    <lineage>
        <taxon>Eukaryota</taxon>
        <taxon>Metazoa</taxon>
        <taxon>Ecdysozoa</taxon>
        <taxon>Nematoda</taxon>
        <taxon>Chromadorea</taxon>
        <taxon>Rhabditida</taxon>
        <taxon>Rhabditina</taxon>
        <taxon>Rhabditomorpha</taxon>
        <taxon>Strongyloidea</taxon>
        <taxon>Ancylostomatidae</taxon>
        <taxon>Bunostominae</taxon>
        <taxon>Necator</taxon>
    </lineage>
</organism>
<keyword evidence="1" id="KW-0472">Membrane</keyword>
<keyword evidence="1" id="KW-1133">Transmembrane helix</keyword>
<evidence type="ECO:0000313" key="2">
    <source>
        <dbReference type="EMBL" id="ETN87031.1"/>
    </source>
</evidence>
<protein>
    <submittedName>
        <fullName evidence="2">Uncharacterized protein</fullName>
    </submittedName>
</protein>
<sequence>MIYQYQYNQFLFHYFSEGDGVRRRARTVGPLGRENMPQATHTFYALVITTFSFILCRSSYATNRVLSIFMPMRTVRLRNAPVASHTVRRTPISFDRGANFAYDRDGVTQGVVSNQVRRWPPVSNATGAEVNKNDWVKELTRDDDGLITTMARSKSQGVIERKVEDNWKWHDNQGQLLDEKNQKTWRVIHVSKILAGSTTTITLWRVLFATTSAALFVLCSST</sequence>
<proteinExistence type="predicted"/>
<dbReference type="AlphaFoldDB" id="W2U0Z2"/>
<dbReference type="OrthoDB" id="5863642at2759"/>
<reference evidence="3" key="1">
    <citation type="journal article" date="2014" name="Nat. Genet.">
        <title>Genome of the human hookworm Necator americanus.</title>
        <authorList>
            <person name="Tang Y.T."/>
            <person name="Gao X."/>
            <person name="Rosa B.A."/>
            <person name="Abubucker S."/>
            <person name="Hallsworth-Pepin K."/>
            <person name="Martin J."/>
            <person name="Tyagi R."/>
            <person name="Heizer E."/>
            <person name="Zhang X."/>
            <person name="Bhonagiri-Palsikar V."/>
            <person name="Minx P."/>
            <person name="Warren W.C."/>
            <person name="Wang Q."/>
            <person name="Zhan B."/>
            <person name="Hotez P.J."/>
            <person name="Sternberg P.W."/>
            <person name="Dougall A."/>
            <person name="Gaze S.T."/>
            <person name="Mulvenna J."/>
            <person name="Sotillo J."/>
            <person name="Ranganathan S."/>
            <person name="Rabelo E.M."/>
            <person name="Wilson R.K."/>
            <person name="Felgner P.L."/>
            <person name="Bethony J."/>
            <person name="Hawdon J.M."/>
            <person name="Gasser R.B."/>
            <person name="Loukas A."/>
            <person name="Mitreva M."/>
        </authorList>
    </citation>
    <scope>NUCLEOTIDE SEQUENCE [LARGE SCALE GENOMIC DNA]</scope>
</reference>
<keyword evidence="1" id="KW-0812">Transmembrane</keyword>
<evidence type="ECO:0000313" key="3">
    <source>
        <dbReference type="Proteomes" id="UP000053676"/>
    </source>
</evidence>
<dbReference type="Proteomes" id="UP000053676">
    <property type="component" value="Unassembled WGS sequence"/>
</dbReference>
<dbReference type="EMBL" id="KI657457">
    <property type="protein sequence ID" value="ETN87031.1"/>
    <property type="molecule type" value="Genomic_DNA"/>
</dbReference>
<evidence type="ECO:0000256" key="1">
    <source>
        <dbReference type="SAM" id="Phobius"/>
    </source>
</evidence>
<feature type="transmembrane region" description="Helical" evidence="1">
    <location>
        <begin position="41"/>
        <end position="60"/>
    </location>
</feature>
<gene>
    <name evidence="2" type="ORF">NECAME_05753</name>
</gene>
<keyword evidence="3" id="KW-1185">Reference proteome</keyword>
<name>W2U0Z2_NECAM</name>
<accession>W2U0Z2</accession>